<keyword evidence="4 12" id="KW-0732">Signal</keyword>
<protein>
    <submittedName>
        <fullName evidence="14">HIPL1 protein</fullName>
    </submittedName>
</protein>
<evidence type="ECO:0000256" key="4">
    <source>
        <dbReference type="ARBA" id="ARBA00022729"/>
    </source>
</evidence>
<evidence type="ECO:0000256" key="9">
    <source>
        <dbReference type="ARBA" id="ARBA00023288"/>
    </source>
</evidence>
<proteinExistence type="inferred from homology"/>
<comment type="cofactor">
    <cofactor evidence="1">
        <name>pyrroloquinoline quinone</name>
        <dbReference type="ChEBI" id="CHEBI:58442"/>
    </cofactor>
</comment>
<feature type="region of interest" description="Disordered" evidence="11">
    <location>
        <begin position="652"/>
        <end position="671"/>
    </location>
</feature>
<dbReference type="FunFam" id="2.120.10.30:FF:000067">
    <property type="entry name" value="HHIP-like 1"/>
    <property type="match status" value="1"/>
</dbReference>
<dbReference type="Proteomes" id="UP000685013">
    <property type="component" value="Chromosome 13"/>
</dbReference>
<dbReference type="GO" id="GO:0005886">
    <property type="term" value="C:plasma membrane"/>
    <property type="evidence" value="ECO:0007669"/>
    <property type="project" value="UniProtKB-SubCell"/>
</dbReference>
<keyword evidence="15" id="KW-1185">Reference proteome</keyword>
<evidence type="ECO:0000256" key="12">
    <source>
        <dbReference type="SAM" id="SignalP"/>
    </source>
</evidence>
<keyword evidence="6" id="KW-0560">Oxidoreductase</keyword>
<comment type="similarity">
    <text evidence="10">Belongs to the PQQ oxidoreductase GdhB family.</text>
</comment>
<dbReference type="PANTHER" id="PTHR19328:SF13">
    <property type="entry name" value="HIPL1 PROTEIN"/>
    <property type="match status" value="1"/>
</dbReference>
<evidence type="ECO:0000256" key="11">
    <source>
        <dbReference type="SAM" id="MobiDB-lite"/>
    </source>
</evidence>
<evidence type="ECO:0000256" key="7">
    <source>
        <dbReference type="ARBA" id="ARBA00023136"/>
    </source>
</evidence>
<comment type="caution">
    <text evidence="14">The sequence shown here is derived from an EMBL/GenBank/DDBJ whole genome shotgun (WGS) entry which is preliminary data.</text>
</comment>
<sequence>MGRSIGAILFLCGLLLLLVHPTASLPLCSDSTAPFTLNTTLKFCPYKGSVCCNALQDGAIQRQFQLMNISDPACASLIKSISCARCDPFSGELYKGNSTLRPVPLLCNSTAEGSPQSNQAATDFCSKVWDTCQNVTIVDSPFAPSLQRRAGVANNSSASKLSDLWQSKTVFCDAFGGASTEESVCFVGEPVSLNNTELPSPPHGLCLEKIGNESYLNMVAHPDGSNRAFFANQAGKIWLATIPEKGSGGVLGIDESNAFLDLTDEVNFDTQFGMMGLAFHPNFAQNGRFFASFNCDKVKWSGCSGRCSCNSDVNCDPSKLPSDSGSQPCQHQSVVAEYTVNGSASQPSLATAAKPSEVRRIITIGLPFTAHHGGQILFGPDGYLYFMMGDGGGQGDPYNFSQNKKSLLGKIMRLDINNIPSPEDIDKHDLWGNYSIPKDNPFVEDQEAQPEIWAYGFRNPWRCSFDAERPSYFICGDVGQDRYEEVDIITKGGNYGWRVYEGPYLFPPKSSPGGSTPADSINPIFPVMGYNHSTISKNVGSASITGGYFYRSKTDPCMYGRYLYADLYASGLWAGIENPESSGNFTTNEIPFSCAPDSPIPCSSTPETSLPALGYVFSFGEDNDNDVYILTSSGVYRVVPPSRCKYTCSLENSTPPVGSSGPTPSPPSRASLQCRTTRVARNSNRFSLLIELFESESKCSKLEFHVQMTEDSGDQVQWKPTFRSLNTPHHTPEAMNLSTTQTLPFNALE</sequence>
<evidence type="ECO:0000256" key="3">
    <source>
        <dbReference type="ARBA" id="ARBA00022475"/>
    </source>
</evidence>
<evidence type="ECO:0000256" key="5">
    <source>
        <dbReference type="ARBA" id="ARBA00022891"/>
    </source>
</evidence>
<evidence type="ECO:0000313" key="14">
    <source>
        <dbReference type="EMBL" id="KAG6584252.1"/>
    </source>
</evidence>
<feature type="signal peptide" evidence="12">
    <location>
        <begin position="1"/>
        <end position="24"/>
    </location>
</feature>
<reference evidence="14 15" key="1">
    <citation type="journal article" date="2021" name="Hortic Res">
        <title>The domestication of Cucurbita argyrosperma as revealed by the genome of its wild relative.</title>
        <authorList>
            <person name="Barrera-Redondo J."/>
            <person name="Sanchez-de la Vega G."/>
            <person name="Aguirre-Liguori J.A."/>
            <person name="Castellanos-Morales G."/>
            <person name="Gutierrez-Guerrero Y.T."/>
            <person name="Aguirre-Dugua X."/>
            <person name="Aguirre-Planter E."/>
            <person name="Tenaillon M.I."/>
            <person name="Lira-Saade R."/>
            <person name="Eguiarte L.E."/>
        </authorList>
    </citation>
    <scope>NUCLEOTIDE SEQUENCE [LARGE SCALE GENOMIC DNA]</scope>
    <source>
        <strain evidence="14">JBR-2021</strain>
    </source>
</reference>
<keyword evidence="9" id="KW-0449">Lipoprotein</keyword>
<dbReference type="Pfam" id="PF07995">
    <property type="entry name" value="GSDH"/>
    <property type="match status" value="1"/>
</dbReference>
<keyword evidence="5" id="KW-0634">PQQ</keyword>
<name>A0AAV6MP92_9ROSI</name>
<evidence type="ECO:0000256" key="10">
    <source>
        <dbReference type="ARBA" id="ARBA00061483"/>
    </source>
</evidence>
<evidence type="ECO:0000256" key="1">
    <source>
        <dbReference type="ARBA" id="ARBA00001931"/>
    </source>
</evidence>
<evidence type="ECO:0000256" key="8">
    <source>
        <dbReference type="ARBA" id="ARBA00023180"/>
    </source>
</evidence>
<evidence type="ECO:0000313" key="15">
    <source>
        <dbReference type="Proteomes" id="UP000685013"/>
    </source>
</evidence>
<gene>
    <name evidence="14" type="primary">HIPL1</name>
    <name evidence="14" type="ORF">SDJN03_20184</name>
</gene>
<keyword evidence="7" id="KW-0472">Membrane</keyword>
<accession>A0AAV6MP92</accession>
<feature type="domain" description="Glucose/Sorbosone dehydrogenase" evidence="13">
    <location>
        <begin position="218"/>
        <end position="502"/>
    </location>
</feature>
<keyword evidence="3" id="KW-1003">Cell membrane</keyword>
<dbReference type="InterPro" id="IPR012938">
    <property type="entry name" value="Glc/Sorbosone_DH"/>
</dbReference>
<feature type="non-terminal residue" evidence="14">
    <location>
        <position position="1"/>
    </location>
</feature>
<feature type="compositionally biased region" description="Low complexity" evidence="11">
    <location>
        <begin position="653"/>
        <end position="662"/>
    </location>
</feature>
<evidence type="ECO:0000256" key="2">
    <source>
        <dbReference type="ARBA" id="ARBA00004193"/>
    </source>
</evidence>
<evidence type="ECO:0000259" key="13">
    <source>
        <dbReference type="Pfam" id="PF07995"/>
    </source>
</evidence>
<dbReference type="EMBL" id="JAGKQH010000013">
    <property type="protein sequence ID" value="KAG6584252.1"/>
    <property type="molecule type" value="Genomic_DNA"/>
</dbReference>
<dbReference type="AlphaFoldDB" id="A0AAV6MP92"/>
<feature type="chain" id="PRO_5043820695" evidence="12">
    <location>
        <begin position="25"/>
        <end position="749"/>
    </location>
</feature>
<evidence type="ECO:0000256" key="6">
    <source>
        <dbReference type="ARBA" id="ARBA00023002"/>
    </source>
</evidence>
<dbReference type="PANTHER" id="PTHR19328">
    <property type="entry name" value="HEDGEHOG-INTERACTING PROTEIN"/>
    <property type="match status" value="1"/>
</dbReference>
<keyword evidence="8" id="KW-0325">Glycoprotein</keyword>
<dbReference type="GO" id="GO:0016491">
    <property type="term" value="F:oxidoreductase activity"/>
    <property type="evidence" value="ECO:0007669"/>
    <property type="project" value="UniProtKB-KW"/>
</dbReference>
<organism evidence="14 15">
    <name type="scientific">Cucurbita argyrosperma subsp. sororia</name>
    <dbReference type="NCBI Taxonomy" id="37648"/>
    <lineage>
        <taxon>Eukaryota</taxon>
        <taxon>Viridiplantae</taxon>
        <taxon>Streptophyta</taxon>
        <taxon>Embryophyta</taxon>
        <taxon>Tracheophyta</taxon>
        <taxon>Spermatophyta</taxon>
        <taxon>Magnoliopsida</taxon>
        <taxon>eudicotyledons</taxon>
        <taxon>Gunneridae</taxon>
        <taxon>Pentapetalae</taxon>
        <taxon>rosids</taxon>
        <taxon>fabids</taxon>
        <taxon>Cucurbitales</taxon>
        <taxon>Cucurbitaceae</taxon>
        <taxon>Cucurbiteae</taxon>
        <taxon>Cucurbita</taxon>
    </lineage>
</organism>
<comment type="subcellular location">
    <subcellularLocation>
        <location evidence="2">Cell membrane</location>
        <topology evidence="2">Lipid-anchor</topology>
    </subcellularLocation>
</comment>